<feature type="compositionally biased region" description="Basic and acidic residues" evidence="1">
    <location>
        <begin position="1"/>
        <end position="21"/>
    </location>
</feature>
<dbReference type="Proteomes" id="UP000580709">
    <property type="component" value="Unassembled WGS sequence"/>
</dbReference>
<reference evidence="2 3" key="1">
    <citation type="submission" date="2020-07" db="EMBL/GenBank/DDBJ databases">
        <authorList>
            <person name="Khare M."/>
        </authorList>
    </citation>
    <scope>NUCLEOTIDE SEQUENCE [LARGE SCALE GENOMIC DNA]</scope>
    <source>
        <strain evidence="2 3">P8776</strain>
    </source>
</reference>
<keyword evidence="3" id="KW-1185">Reference proteome</keyword>
<feature type="region of interest" description="Disordered" evidence="1">
    <location>
        <begin position="1"/>
        <end position="47"/>
    </location>
</feature>
<comment type="caution">
    <text evidence="2">The sequence shown here is derived from an EMBL/GenBank/DDBJ whole genome shotgun (WGS) entry which is preliminary data.</text>
</comment>
<name>A0A838X097_9CORY</name>
<organism evidence="2 3">
    <name type="scientific">Corynebacterium sanguinis</name>
    <dbReference type="NCBI Taxonomy" id="2594913"/>
    <lineage>
        <taxon>Bacteria</taxon>
        <taxon>Bacillati</taxon>
        <taxon>Actinomycetota</taxon>
        <taxon>Actinomycetes</taxon>
        <taxon>Mycobacteriales</taxon>
        <taxon>Corynebacteriaceae</taxon>
        <taxon>Corynebacterium</taxon>
    </lineage>
</organism>
<dbReference type="AlphaFoldDB" id="A0A838X097"/>
<evidence type="ECO:0000256" key="1">
    <source>
        <dbReference type="SAM" id="MobiDB-lite"/>
    </source>
</evidence>
<dbReference type="EMBL" id="JACEOR010000677">
    <property type="protein sequence ID" value="MBA4506383.1"/>
    <property type="molecule type" value="Genomic_DNA"/>
</dbReference>
<gene>
    <name evidence="2" type="ORF">H0H28_13925</name>
</gene>
<protein>
    <submittedName>
        <fullName evidence="2">Uncharacterized protein</fullName>
    </submittedName>
</protein>
<proteinExistence type="predicted"/>
<evidence type="ECO:0000313" key="2">
    <source>
        <dbReference type="EMBL" id="MBA4506383.1"/>
    </source>
</evidence>
<sequence>MPTELRPEEREALEGLRDGHAHSATVASEDAGHNESFFGRMRGRFRR</sequence>
<accession>A0A838X097</accession>
<evidence type="ECO:0000313" key="3">
    <source>
        <dbReference type="Proteomes" id="UP000580709"/>
    </source>
</evidence>